<name>A0A4V6PIL4_9BACL</name>
<organism evidence="3 4">
    <name type="scientific">Paenibacillus piri</name>
    <dbReference type="NCBI Taxonomy" id="2547395"/>
    <lineage>
        <taxon>Bacteria</taxon>
        <taxon>Bacillati</taxon>
        <taxon>Bacillota</taxon>
        <taxon>Bacilli</taxon>
        <taxon>Bacillales</taxon>
        <taxon>Paenibacillaceae</taxon>
        <taxon>Paenibacillus</taxon>
    </lineage>
</organism>
<dbReference type="InterPro" id="IPR006674">
    <property type="entry name" value="HD_domain"/>
</dbReference>
<dbReference type="CDD" id="cd00077">
    <property type="entry name" value="HDc"/>
    <property type="match status" value="1"/>
</dbReference>
<dbReference type="SUPFAM" id="SSF109604">
    <property type="entry name" value="HD-domain/PDEase-like"/>
    <property type="match status" value="1"/>
</dbReference>
<dbReference type="InterPro" id="IPR006675">
    <property type="entry name" value="HDIG_dom"/>
</dbReference>
<keyword evidence="4" id="KW-1185">Reference proteome</keyword>
<evidence type="ECO:0000259" key="2">
    <source>
        <dbReference type="PROSITE" id="PS51832"/>
    </source>
</evidence>
<gene>
    <name evidence="3" type="ORF">E1757_03185</name>
</gene>
<comment type="caution">
    <text evidence="3">The sequence shown here is derived from an EMBL/GenBank/DDBJ whole genome shotgun (WGS) entry which is preliminary data.</text>
</comment>
<sequence length="351" mass="39919">MKISVMELHVGDRTGSDVFNWNGLLVVSAHTVLNGEDIEKLHRHNIDYVDIMLRYDGAVPEEQESPGTIREIKEDPVVSFSHAVDTMKMFFYEIGQNGFIDESHVESALSPLTDHLKEENDVVSLLLTLNSQNDYTYQHCVHVGMLSYYMAKWLGYSEKEALTISKAGYLHDIGKSRISDQILNKPDRLTDEEFEEVKRHAKYGYELVKASGIDEAIALAALQHHERMDGSGYPSQLRGDDIHPYARIVAVADVYSAMISNRAYQKKQDMLLVLKELNRLSFGQLDGKVTQVFIRNMVPNFIGKKITLSSGETGFVVMTHPSDFFKPLVQIENRFVNLAEQPELEIMEIYQ</sequence>
<evidence type="ECO:0000313" key="4">
    <source>
        <dbReference type="Proteomes" id="UP000295636"/>
    </source>
</evidence>
<dbReference type="PROSITE" id="PS51832">
    <property type="entry name" value="HD_GYP"/>
    <property type="match status" value="1"/>
</dbReference>
<evidence type="ECO:0000259" key="1">
    <source>
        <dbReference type="PROSITE" id="PS51831"/>
    </source>
</evidence>
<reference evidence="3 4" key="1">
    <citation type="submission" date="2019-03" db="EMBL/GenBank/DDBJ databases">
        <title>This is whole genome sequence of Paenibacillus sp MS74 strain.</title>
        <authorList>
            <person name="Trinh H.N."/>
        </authorList>
    </citation>
    <scope>NUCLEOTIDE SEQUENCE [LARGE SCALE GENOMIC DNA]</scope>
    <source>
        <strain evidence="3 4">MS74</strain>
    </source>
</reference>
<evidence type="ECO:0000313" key="3">
    <source>
        <dbReference type="EMBL" id="TDG00645.1"/>
    </source>
</evidence>
<dbReference type="RefSeq" id="WP_133225356.1">
    <property type="nucleotide sequence ID" value="NZ_SMRT01000001.1"/>
</dbReference>
<accession>A0A4V6PIL4</accession>
<dbReference type="SMART" id="SM00471">
    <property type="entry name" value="HDc"/>
    <property type="match status" value="1"/>
</dbReference>
<dbReference type="EMBL" id="SMRT01000001">
    <property type="protein sequence ID" value="TDG00645.1"/>
    <property type="molecule type" value="Genomic_DNA"/>
</dbReference>
<feature type="domain" description="HD" evidence="1">
    <location>
        <begin position="136"/>
        <end position="258"/>
    </location>
</feature>
<dbReference type="Gene3D" id="1.10.3210.10">
    <property type="entry name" value="Hypothetical protein af1432"/>
    <property type="match status" value="1"/>
</dbReference>
<dbReference type="InterPro" id="IPR037522">
    <property type="entry name" value="HD_GYP_dom"/>
</dbReference>
<dbReference type="PANTHER" id="PTHR43155:SF2">
    <property type="entry name" value="CYCLIC DI-GMP PHOSPHODIESTERASE PA4108"/>
    <property type="match status" value="1"/>
</dbReference>
<dbReference type="Proteomes" id="UP000295636">
    <property type="component" value="Unassembled WGS sequence"/>
</dbReference>
<dbReference type="OrthoDB" id="9759601at2"/>
<dbReference type="Pfam" id="PF13487">
    <property type="entry name" value="HD_5"/>
    <property type="match status" value="1"/>
</dbReference>
<proteinExistence type="predicted"/>
<protein>
    <submittedName>
        <fullName evidence="3">HD-GYP domain-containing protein</fullName>
    </submittedName>
</protein>
<dbReference type="InterPro" id="IPR003607">
    <property type="entry name" value="HD/PDEase_dom"/>
</dbReference>
<dbReference type="AlphaFoldDB" id="A0A4V6PIL4"/>
<dbReference type="PROSITE" id="PS51831">
    <property type="entry name" value="HD"/>
    <property type="match status" value="1"/>
</dbReference>
<dbReference type="NCBIfam" id="TIGR00277">
    <property type="entry name" value="HDIG"/>
    <property type="match status" value="1"/>
</dbReference>
<dbReference type="PANTHER" id="PTHR43155">
    <property type="entry name" value="CYCLIC DI-GMP PHOSPHODIESTERASE PA4108-RELATED"/>
    <property type="match status" value="1"/>
</dbReference>
<feature type="domain" description="HD-GYP" evidence="2">
    <location>
        <begin position="114"/>
        <end position="309"/>
    </location>
</feature>